<evidence type="ECO:0000313" key="2">
    <source>
        <dbReference type="Proteomes" id="UP000487117"/>
    </source>
</evidence>
<dbReference type="AlphaFoldDB" id="A0A7V8FEU2"/>
<organism evidence="1 2">
    <name type="scientific">Stenotrophomonas maltophilia</name>
    <name type="common">Pseudomonas maltophilia</name>
    <name type="synonym">Xanthomonas maltophilia</name>
    <dbReference type="NCBI Taxonomy" id="40324"/>
    <lineage>
        <taxon>Bacteria</taxon>
        <taxon>Pseudomonadati</taxon>
        <taxon>Pseudomonadota</taxon>
        <taxon>Gammaproteobacteria</taxon>
        <taxon>Lysobacterales</taxon>
        <taxon>Lysobacteraceae</taxon>
        <taxon>Stenotrophomonas</taxon>
        <taxon>Stenotrophomonas maltophilia group</taxon>
    </lineage>
</organism>
<name>A0A7V8FEU2_STEMA</name>
<proteinExistence type="predicted"/>
<gene>
    <name evidence="1" type="ORF">GAK31_03056</name>
</gene>
<accession>A0A7V8FEU2</accession>
<dbReference type="Proteomes" id="UP000487117">
    <property type="component" value="Unassembled WGS sequence"/>
</dbReference>
<comment type="caution">
    <text evidence="1">The sequence shown here is derived from an EMBL/GenBank/DDBJ whole genome shotgun (WGS) entry which is preliminary data.</text>
</comment>
<reference evidence="2" key="1">
    <citation type="journal article" date="2020" name="MBio">
        <title>Horizontal gene transfer to a defensive symbiont with a reduced genome amongst a multipartite beetle microbiome.</title>
        <authorList>
            <person name="Waterworth S.C."/>
            <person name="Florez L.V."/>
            <person name="Rees E.R."/>
            <person name="Hertweck C."/>
            <person name="Kaltenpoth M."/>
            <person name="Kwan J.C."/>
        </authorList>
    </citation>
    <scope>NUCLEOTIDE SEQUENCE [LARGE SCALE GENOMIC DNA]</scope>
</reference>
<protein>
    <submittedName>
        <fullName evidence="1">Uncharacterized protein</fullName>
    </submittedName>
</protein>
<dbReference type="EMBL" id="WNDS01000004">
    <property type="protein sequence ID" value="KAF1014033.1"/>
    <property type="molecule type" value="Genomic_DNA"/>
</dbReference>
<sequence>MSVDSANHDDVAGLFKRLGARAGAPQYYDFSDDAASEPPPLAPRAVVPAVPVPAASVPVAAAAAGPARELDTAMTPAAVASVPVVEAAVPPRPLAAGATPLQQLFQWLAQAPLQGAGQSPLARLRQR</sequence>
<evidence type="ECO:0000313" key="1">
    <source>
        <dbReference type="EMBL" id="KAF1014033.1"/>
    </source>
</evidence>